<dbReference type="AlphaFoldDB" id="U7QF17"/>
<proteinExistence type="predicted"/>
<evidence type="ECO:0000313" key="2">
    <source>
        <dbReference type="Proteomes" id="UP000017127"/>
    </source>
</evidence>
<dbReference type="Proteomes" id="UP000017127">
    <property type="component" value="Unassembled WGS sequence"/>
</dbReference>
<name>U7QF17_9CYAN</name>
<evidence type="ECO:0000313" key="1">
    <source>
        <dbReference type="EMBL" id="ERT05867.1"/>
    </source>
</evidence>
<dbReference type="EMBL" id="AUZM01000047">
    <property type="protein sequence ID" value="ERT05867.1"/>
    <property type="molecule type" value="Genomic_DNA"/>
</dbReference>
<sequence length="46" mass="5236">MAQFPGYSLLQARRLDPATTQALKADHLISDFTDRLAFGFTHRDEI</sequence>
<organism evidence="1 2">
    <name type="scientific">Lyngbya aestuarii BL J</name>
    <dbReference type="NCBI Taxonomy" id="1348334"/>
    <lineage>
        <taxon>Bacteria</taxon>
        <taxon>Bacillati</taxon>
        <taxon>Cyanobacteriota</taxon>
        <taxon>Cyanophyceae</taxon>
        <taxon>Oscillatoriophycideae</taxon>
        <taxon>Oscillatoriales</taxon>
        <taxon>Microcoleaceae</taxon>
        <taxon>Lyngbya</taxon>
    </lineage>
</organism>
<reference evidence="1 2" key="1">
    <citation type="journal article" date="2013" name="Front. Microbiol.">
        <title>Comparative genomic analyses of the cyanobacterium, Lyngbya aestuarii BL J, a powerful hydrogen producer.</title>
        <authorList>
            <person name="Kothari A."/>
            <person name="Vaughn M."/>
            <person name="Garcia-Pichel F."/>
        </authorList>
    </citation>
    <scope>NUCLEOTIDE SEQUENCE [LARGE SCALE GENOMIC DNA]</scope>
    <source>
        <strain evidence="1 2">BL J</strain>
    </source>
</reference>
<keyword evidence="2" id="KW-1185">Reference proteome</keyword>
<accession>U7QF17</accession>
<gene>
    <name evidence="1" type="ORF">M595_4160</name>
</gene>
<protein>
    <submittedName>
        <fullName evidence="1">Uncharacterized protein</fullName>
    </submittedName>
</protein>
<comment type="caution">
    <text evidence="1">The sequence shown here is derived from an EMBL/GenBank/DDBJ whole genome shotgun (WGS) entry which is preliminary data.</text>
</comment>